<keyword evidence="9" id="KW-1185">Reference proteome</keyword>
<dbReference type="Gene3D" id="3.40.50.200">
    <property type="entry name" value="Peptidase S8/S53 domain"/>
    <property type="match status" value="1"/>
</dbReference>
<feature type="active site" description="Charge relay system" evidence="5">
    <location>
        <position position="626"/>
    </location>
</feature>
<keyword evidence="2 5" id="KW-0645">Protease</keyword>
<evidence type="ECO:0000313" key="9">
    <source>
        <dbReference type="Proteomes" id="UP001596303"/>
    </source>
</evidence>
<proteinExistence type="inferred from homology"/>
<feature type="signal peptide" evidence="6">
    <location>
        <begin position="1"/>
        <end position="23"/>
    </location>
</feature>
<name>A0ABW1SBK4_9PROT</name>
<dbReference type="Proteomes" id="UP001596303">
    <property type="component" value="Unassembled WGS sequence"/>
</dbReference>
<dbReference type="RefSeq" id="WP_377379700.1">
    <property type="nucleotide sequence ID" value="NZ_JBHSSW010000017.1"/>
</dbReference>
<evidence type="ECO:0000256" key="6">
    <source>
        <dbReference type="SAM" id="SignalP"/>
    </source>
</evidence>
<dbReference type="PROSITE" id="PS51892">
    <property type="entry name" value="SUBTILASE"/>
    <property type="match status" value="1"/>
</dbReference>
<evidence type="ECO:0000256" key="5">
    <source>
        <dbReference type="PROSITE-ProRule" id="PRU01240"/>
    </source>
</evidence>
<feature type="chain" id="PRO_5045181728" evidence="6">
    <location>
        <begin position="24"/>
        <end position="1133"/>
    </location>
</feature>
<evidence type="ECO:0000259" key="7">
    <source>
        <dbReference type="Pfam" id="PF00082"/>
    </source>
</evidence>
<reference evidence="9" key="1">
    <citation type="journal article" date="2019" name="Int. J. Syst. Evol. Microbiol.">
        <title>The Global Catalogue of Microorganisms (GCM) 10K type strain sequencing project: providing services to taxonomists for standard genome sequencing and annotation.</title>
        <authorList>
            <consortium name="The Broad Institute Genomics Platform"/>
            <consortium name="The Broad Institute Genome Sequencing Center for Infectious Disease"/>
            <person name="Wu L."/>
            <person name="Ma J."/>
        </authorList>
    </citation>
    <scope>NUCLEOTIDE SEQUENCE [LARGE SCALE GENOMIC DNA]</scope>
    <source>
        <strain evidence="9">CGMCC-1.15741</strain>
    </source>
</reference>
<sequence>MKTKLLTSAAIIAGLAFGQSAFADSANQMFERRESALPVQAERALTVQRGELQAQWGDLDTFWGDLDTFWGDLDTFEGQNGASWGDLDTFWGDLDTFWGDLDTFEGMNSAFWGDLDTFWGDLDTFSGTGSYARWGDLDTFWGDLDTFEGGTSAQWGDLDTFWGDLDTFWGDLDTFWGDLDTFWGDLDTFENNIDAQWGDLDTFMGSLFILWGDLDTFWGDLDTFQGPLDASYGDLDTFWGDLDTFNGNLDSSWGDLDTFWGNFQVFWGDLDTFWGDLDTFWGDLDTFWGDLDTFWGDLDTFGPTTEAEYEQVLSDLGTFYNLSQEKFGVPVAMLTGQDFWQGFAKDVFDKYGIDPSDPSSLADLDSVDRAKFFVDWYDGLMQFSGVDRVDHWMNDVSWSPALTQDHDYNTEAVIGLLDFGITDETLLSQDIIYTGGYETEAGDFHGSAVISLMIAPHDGKGLMGIAPNASVAAYNPFDETKSAGFEDVETGIYELIDNGARIINMSLGVPENVLTEDWSSILSDVVNDPSSEGTIFVKAAGNDGVVQLNNINWDDEAALERLILVGATGLDGEIASWSNTPGEACAVIGGVCDDANKLKNYFLVAPGEFMLVADGEGGVTRVSGTSFAAPLVSGTAALIHGAWPWWKQHGEETVDVILQSATDLGEEGVDDVYGWGMLNVEGALSPLSWDNLRFYHARTEDGRLSNGKSSRWIQNAYMRSNVLSMENRGAYIVAIERVGGTYRDFRIPLSTQLYGATNDADGLARERRFQRHLHQRFVDWATGGSSFGDTQGFSAPLGLNGDWTMSMTARQYAPGTDIRDGDLPFQTDVVLAEPATGTELRMGYGDGASRLVSSNVFGFYSDFDIESGGVNPLLGLASGGSYASARMPLRENLSLSASISETSYDHTYLDPLTQLRIDDGRDMADYSAQAASVSLNYQANEKLRFNLDYTQLQEADSLLGDQGTGLLAMEGGSVTDAVTFGTEFDLPARFTLAGSATLGKTRATRFDGDFLAISEEGLQSSAFAIGLHKSGLFSKSDQIRFSIAQPLQLENGALEFTALEVVDRETGELGQVTQVWAVDQSDRNLMLEAIYAVPMFDGMGDFTAFTRSGSTIADQRFTDENEFSFGAQIRIRY</sequence>
<dbReference type="InterPro" id="IPR023828">
    <property type="entry name" value="Peptidase_S8_Ser-AS"/>
</dbReference>
<comment type="caution">
    <text evidence="8">The sequence shown here is derived from an EMBL/GenBank/DDBJ whole genome shotgun (WGS) entry which is preliminary data.</text>
</comment>
<dbReference type="Pfam" id="PF00082">
    <property type="entry name" value="Peptidase_S8"/>
    <property type="match status" value="1"/>
</dbReference>
<keyword evidence="6" id="KW-0732">Signal</keyword>
<dbReference type="EMBL" id="JBHSSW010000017">
    <property type="protein sequence ID" value="MFC6199000.1"/>
    <property type="molecule type" value="Genomic_DNA"/>
</dbReference>
<evidence type="ECO:0000256" key="4">
    <source>
        <dbReference type="ARBA" id="ARBA00022825"/>
    </source>
</evidence>
<dbReference type="SUPFAM" id="SSF52743">
    <property type="entry name" value="Subtilisin-like"/>
    <property type="match status" value="1"/>
</dbReference>
<feature type="active site" description="Charge relay system" evidence="5">
    <location>
        <position position="418"/>
    </location>
</feature>
<gene>
    <name evidence="8" type="ORF">ACFQDM_12975</name>
</gene>
<feature type="domain" description="Peptidase S8/S53" evidence="7">
    <location>
        <begin position="412"/>
        <end position="676"/>
    </location>
</feature>
<protein>
    <submittedName>
        <fullName evidence="8">S8 family serine peptidase</fullName>
    </submittedName>
</protein>
<dbReference type="PANTHER" id="PTHR43806">
    <property type="entry name" value="PEPTIDASE S8"/>
    <property type="match status" value="1"/>
</dbReference>
<dbReference type="PROSITE" id="PS00138">
    <property type="entry name" value="SUBTILASE_SER"/>
    <property type="match status" value="1"/>
</dbReference>
<dbReference type="InterPro" id="IPR036852">
    <property type="entry name" value="Peptidase_S8/S53_dom_sf"/>
</dbReference>
<keyword evidence="4 5" id="KW-0720">Serine protease</keyword>
<dbReference type="InterPro" id="IPR050131">
    <property type="entry name" value="Peptidase_S8_subtilisin-like"/>
</dbReference>
<evidence type="ECO:0000256" key="3">
    <source>
        <dbReference type="ARBA" id="ARBA00022801"/>
    </source>
</evidence>
<evidence type="ECO:0000256" key="1">
    <source>
        <dbReference type="ARBA" id="ARBA00011073"/>
    </source>
</evidence>
<keyword evidence="3 5" id="KW-0378">Hydrolase</keyword>
<accession>A0ABW1SBK4</accession>
<evidence type="ECO:0000256" key="2">
    <source>
        <dbReference type="ARBA" id="ARBA00022670"/>
    </source>
</evidence>
<comment type="similarity">
    <text evidence="1 5">Belongs to the peptidase S8 family.</text>
</comment>
<evidence type="ECO:0000313" key="8">
    <source>
        <dbReference type="EMBL" id="MFC6199000.1"/>
    </source>
</evidence>
<dbReference type="InterPro" id="IPR000209">
    <property type="entry name" value="Peptidase_S8/S53_dom"/>
</dbReference>
<dbReference type="PANTHER" id="PTHR43806:SF11">
    <property type="entry name" value="CEREVISIN-RELATED"/>
    <property type="match status" value="1"/>
</dbReference>
<organism evidence="8 9">
    <name type="scientific">Ponticaulis profundi</name>
    <dbReference type="NCBI Taxonomy" id="2665222"/>
    <lineage>
        <taxon>Bacteria</taxon>
        <taxon>Pseudomonadati</taxon>
        <taxon>Pseudomonadota</taxon>
        <taxon>Alphaproteobacteria</taxon>
        <taxon>Hyphomonadales</taxon>
        <taxon>Hyphomonadaceae</taxon>
        <taxon>Ponticaulis</taxon>
    </lineage>
</organism>
<feature type="active site" description="Charge relay system" evidence="5">
    <location>
        <position position="445"/>
    </location>
</feature>